<proteinExistence type="predicted"/>
<keyword evidence="1" id="KW-1133">Transmembrane helix</keyword>
<reference evidence="3" key="1">
    <citation type="submission" date="2019-08" db="EMBL/GenBank/DDBJ databases">
        <authorList>
            <person name="Kucharzyk K."/>
            <person name="Murdoch R.W."/>
            <person name="Higgins S."/>
            <person name="Loffler F."/>
        </authorList>
    </citation>
    <scope>NUCLEOTIDE SEQUENCE</scope>
</reference>
<gene>
    <name evidence="3" type="ORF">SDC9_51738</name>
</gene>
<comment type="caution">
    <text evidence="3">The sequence shown here is derived from an EMBL/GenBank/DDBJ whole genome shotgun (WGS) entry which is preliminary data.</text>
</comment>
<evidence type="ECO:0000256" key="1">
    <source>
        <dbReference type="SAM" id="Phobius"/>
    </source>
</evidence>
<dbReference type="PANTHER" id="PTHR36834:SF1">
    <property type="entry name" value="INTEGRAL MEMBRANE PROTEIN"/>
    <property type="match status" value="1"/>
</dbReference>
<feature type="transmembrane region" description="Helical" evidence="1">
    <location>
        <begin position="156"/>
        <end position="178"/>
    </location>
</feature>
<feature type="transmembrane region" description="Helical" evidence="1">
    <location>
        <begin position="7"/>
        <end position="28"/>
    </location>
</feature>
<keyword evidence="1" id="KW-0472">Membrane</keyword>
<dbReference type="EMBL" id="VSSQ01001132">
    <property type="protein sequence ID" value="MPM05448.1"/>
    <property type="molecule type" value="Genomic_DNA"/>
</dbReference>
<dbReference type="InterPro" id="IPR006976">
    <property type="entry name" value="VanZ-like"/>
</dbReference>
<feature type="transmembrane region" description="Helical" evidence="1">
    <location>
        <begin position="122"/>
        <end position="144"/>
    </location>
</feature>
<organism evidence="3">
    <name type="scientific">bioreactor metagenome</name>
    <dbReference type="NCBI Taxonomy" id="1076179"/>
    <lineage>
        <taxon>unclassified sequences</taxon>
        <taxon>metagenomes</taxon>
        <taxon>ecological metagenomes</taxon>
    </lineage>
</organism>
<feature type="transmembrane region" description="Helical" evidence="1">
    <location>
        <begin position="34"/>
        <end position="51"/>
    </location>
</feature>
<evidence type="ECO:0000313" key="3">
    <source>
        <dbReference type="EMBL" id="MPM05448.1"/>
    </source>
</evidence>
<protein>
    <recommendedName>
        <fullName evidence="2">VanZ-like domain-containing protein</fullName>
    </recommendedName>
</protein>
<name>A0A644WPQ1_9ZZZZ</name>
<dbReference type="AlphaFoldDB" id="A0A644WPQ1"/>
<keyword evidence="1" id="KW-0812">Transmembrane</keyword>
<feature type="domain" description="VanZ-like" evidence="2">
    <location>
        <begin position="43"/>
        <end position="173"/>
    </location>
</feature>
<sequence>MYIYTDNLGIPVFPLVSLVFIVILFTQWRRKHNLPYVFFLSLFGVYLMYGIDKVFFPLEISGSFSDAMRHLQILSSVNFVPFYFGQFGLTAGGSRFLVYNILLTLPFGFGVNFLTRMNVKKIVSVSIFLGLGLEITQLLLSLALRYPYRVVDINDAIFNAFGVLLGYGLFKLFARLYLLIIGQDTNNKDALSLYLCEVVHQKIREEDIDNFVLNSKV</sequence>
<dbReference type="PANTHER" id="PTHR36834">
    <property type="entry name" value="MEMBRANE PROTEIN-RELATED"/>
    <property type="match status" value="1"/>
</dbReference>
<dbReference type="Pfam" id="PF04892">
    <property type="entry name" value="VanZ"/>
    <property type="match status" value="1"/>
</dbReference>
<feature type="transmembrane region" description="Helical" evidence="1">
    <location>
        <begin position="96"/>
        <end position="115"/>
    </location>
</feature>
<dbReference type="InterPro" id="IPR053150">
    <property type="entry name" value="Teicoplanin_resist-assoc"/>
</dbReference>
<evidence type="ECO:0000259" key="2">
    <source>
        <dbReference type="Pfam" id="PF04892"/>
    </source>
</evidence>
<accession>A0A644WPQ1</accession>